<name>A0A8T3VRV2_9EURY</name>
<protein>
    <recommendedName>
        <fullName evidence="10">Adhesin-like protein</fullName>
    </recommendedName>
</protein>
<dbReference type="EMBL" id="SUTF01000009">
    <property type="protein sequence ID" value="MBE6511138.1"/>
    <property type="molecule type" value="Genomic_DNA"/>
</dbReference>
<accession>A0A8T3VRV2</accession>
<evidence type="ECO:0000313" key="8">
    <source>
        <dbReference type="EMBL" id="MBE6511138.1"/>
    </source>
</evidence>
<dbReference type="SUPFAM" id="SSF51126">
    <property type="entry name" value="Pectin lyase-like"/>
    <property type="match status" value="2"/>
</dbReference>
<keyword evidence="4" id="KW-0964">Secreted</keyword>
<keyword evidence="7" id="KW-0998">Cell outer membrane</keyword>
<comment type="subcellular location">
    <subcellularLocation>
        <location evidence="1">Cell envelope</location>
    </subcellularLocation>
    <subcellularLocation>
        <location evidence="2">Cell outer membrane</location>
    </subcellularLocation>
    <subcellularLocation>
        <location evidence="3">Secreted</location>
    </subcellularLocation>
</comment>
<dbReference type="InterPro" id="IPR013783">
    <property type="entry name" value="Ig-like_fold"/>
</dbReference>
<evidence type="ECO:0008006" key="10">
    <source>
        <dbReference type="Google" id="ProtNLM"/>
    </source>
</evidence>
<organism evidence="8 9">
    <name type="scientific">Methanobrevibacter millerae</name>
    <dbReference type="NCBI Taxonomy" id="230361"/>
    <lineage>
        <taxon>Archaea</taxon>
        <taxon>Methanobacteriati</taxon>
        <taxon>Methanobacteriota</taxon>
        <taxon>Methanomada group</taxon>
        <taxon>Methanobacteria</taxon>
        <taxon>Methanobacteriales</taxon>
        <taxon>Methanobacteriaceae</taxon>
        <taxon>Methanobrevibacter</taxon>
    </lineage>
</organism>
<keyword evidence="5" id="KW-0732">Signal</keyword>
<evidence type="ECO:0000256" key="5">
    <source>
        <dbReference type="ARBA" id="ARBA00022729"/>
    </source>
</evidence>
<reference evidence="8" key="1">
    <citation type="submission" date="2019-04" db="EMBL/GenBank/DDBJ databases">
        <title>Evolution of Biomass-Degrading Anaerobic Consortia Revealed by Metagenomics.</title>
        <authorList>
            <person name="Peng X."/>
        </authorList>
    </citation>
    <scope>NUCLEOTIDE SEQUENCE</scope>
    <source>
        <strain evidence="8">SIG13</strain>
    </source>
</reference>
<evidence type="ECO:0000256" key="3">
    <source>
        <dbReference type="ARBA" id="ARBA00004613"/>
    </source>
</evidence>
<dbReference type="InterPro" id="IPR011050">
    <property type="entry name" value="Pectin_lyase_fold/virulence"/>
</dbReference>
<dbReference type="AlphaFoldDB" id="A0A8T3VRV2"/>
<keyword evidence="6" id="KW-0472">Membrane</keyword>
<evidence type="ECO:0000256" key="2">
    <source>
        <dbReference type="ARBA" id="ARBA00004442"/>
    </source>
</evidence>
<dbReference type="Gene3D" id="2.60.40.10">
    <property type="entry name" value="Immunoglobulins"/>
    <property type="match status" value="2"/>
</dbReference>
<dbReference type="Pfam" id="PF02415">
    <property type="entry name" value="Chlam_PMP"/>
    <property type="match status" value="1"/>
</dbReference>
<evidence type="ECO:0000256" key="1">
    <source>
        <dbReference type="ARBA" id="ARBA00004196"/>
    </source>
</evidence>
<proteinExistence type="predicted"/>
<dbReference type="InterPro" id="IPR003368">
    <property type="entry name" value="POMP_repeat"/>
</dbReference>
<evidence type="ECO:0000256" key="7">
    <source>
        <dbReference type="ARBA" id="ARBA00023237"/>
    </source>
</evidence>
<sequence length="894" mass="97327">MNKKILFLLCLIFFIISVGAVSAEDDLNQTVGDDTLAISPESELNADAGTFSALQNKINNAPAGSTISLENDYTYNSGFSTDGINIDKDITINGNGHYINGLGKSAIFSMRDVSVTLNNINFINGYAEGEAAPIFCGGYLNVNNCNFNNNKGELYGALLATHADIINCNFNNNLGDGAISFAGSVYEDSYTSTVSGCSFNNNEGLQGGALNLFNYEKISYKITNCKFKSNSAYMGGAIYDGGNCEIRDCEFTDNKADIGGAIFCNEYDNFNVYGSKFINNYAKESGGAVNTVKLISNCYFENNEANYDEDTGGEGGAVLAADKVINSKFIKNRASNGGAIRNVNEIANCEFTENEAYCGGAIDSSKKVTNSIFTNNIGKEGGSIYYYLFGDEECTVTITDNEFKSNGNYDFIYLGSGSFGDSNVINLNNNKMTANNNYDIYLDGCGKINFDVNLVFLNTTAAPESNIILCELQDTLGNTIVTPGSVNAKLTNNDDKSVKNILVESDDEVYTFKYDCTYEDEPLPEGVYALTGSLNSDLIKNYKTKNGVLIIDGDTNYTLAVQNLTKYYGGPERLTATVVNGKGRFIPGLTVDFNINGQTYSRVTNSNGQASIGINLNSGKYDATVEFNGIKAYSTVTIKPTIVSNDFTKIFRNDTQYYGKFLDSQGNLLKNTQVRFNINGVFYDRTTNNQGIARLNINLNPGTYVLTATNPTNGEMQSITITVLSSIVENYDLTKYYKNNSQYRIRLLDAQGNPVGAGVSVQFNINGVFYTRTSDANGYVKMNINLNPGTYVITANYNGLMASNTIKVLPILKANDLNMSYRDGSKFEATLLDGQGKAYANQNITFNINGVFYTRTTDANGIARLNINLMAGKYIITSMYENGAAISNKVTIRS</sequence>
<dbReference type="GO" id="GO:0005576">
    <property type="term" value="C:extracellular region"/>
    <property type="evidence" value="ECO:0007669"/>
    <property type="project" value="UniProtKB-SubCell"/>
</dbReference>
<dbReference type="Proteomes" id="UP000713479">
    <property type="component" value="Unassembled WGS sequence"/>
</dbReference>
<comment type="caution">
    <text evidence="8">The sequence shown here is derived from an EMBL/GenBank/DDBJ whole genome shotgun (WGS) entry which is preliminary data.</text>
</comment>
<gene>
    <name evidence="8" type="ORF">E7Z74_07770</name>
</gene>
<evidence type="ECO:0000256" key="6">
    <source>
        <dbReference type="ARBA" id="ARBA00023136"/>
    </source>
</evidence>
<dbReference type="PANTHER" id="PTHR11319">
    <property type="entry name" value="G PROTEIN-COUPLED RECEPTOR-RELATED"/>
    <property type="match status" value="1"/>
</dbReference>
<evidence type="ECO:0000313" key="9">
    <source>
        <dbReference type="Proteomes" id="UP000713479"/>
    </source>
</evidence>
<evidence type="ECO:0000256" key="4">
    <source>
        <dbReference type="ARBA" id="ARBA00022525"/>
    </source>
</evidence>
<dbReference type="PANTHER" id="PTHR11319:SF35">
    <property type="entry name" value="OUTER MEMBRANE PROTEIN PMPC-RELATED"/>
    <property type="match status" value="1"/>
</dbReference>